<gene>
    <name evidence="14" type="ORF">AMJ87_01250</name>
</gene>
<keyword evidence="5" id="KW-0735">Signal-anchor</keyword>
<evidence type="ECO:0000313" key="15">
    <source>
        <dbReference type="Proteomes" id="UP000051096"/>
    </source>
</evidence>
<reference evidence="14 15" key="1">
    <citation type="journal article" date="2015" name="Microbiome">
        <title>Genomic resolution of linkages in carbon, nitrogen, and sulfur cycling among widespread estuary sediment bacteria.</title>
        <authorList>
            <person name="Baker B.J."/>
            <person name="Lazar C.S."/>
            <person name="Teske A.P."/>
            <person name="Dick G.J."/>
        </authorList>
    </citation>
    <scope>NUCLEOTIDE SEQUENCE [LARGE SCALE GENOMIC DNA]</scope>
    <source>
        <strain evidence="14">SM23_60</strain>
    </source>
</reference>
<evidence type="ECO:0000256" key="11">
    <source>
        <dbReference type="ARBA" id="ARBA00023239"/>
    </source>
</evidence>
<sequence>MRIVITGGAGFIGSHLVDHYLARGVDVVVIDNLITGREENISAHRNNRRFTFMNEDVCRVTTIDGSIDAILHFACPASPFDYLKYPLETLQVMSVGTRQMLDIARAKNAKFFLASTSEVYGDPDVHPQKEEYYGNVNVLSPRAVYDEGKRFAETVTIAYHRKYNTNIGIIRIFNTYGERMRSADGRVIPTFISEALANRRLPIFGDGSQTRSFCYIEDMVQGVTKAVEIDYPLPINLGNPAEYTVLQVADIIRKLCKSASELQYMPLPDSDPKKRKPDIARAQSLLQWQPSVSLEQGLVKVIAWFKERRRDD</sequence>
<keyword evidence="4" id="KW-0210">Decarboxylase</keyword>
<evidence type="ECO:0000259" key="13">
    <source>
        <dbReference type="Pfam" id="PF01370"/>
    </source>
</evidence>
<dbReference type="Pfam" id="PF01370">
    <property type="entry name" value="Epimerase"/>
    <property type="match status" value="1"/>
</dbReference>
<feature type="domain" description="NAD-dependent epimerase/dehydratase" evidence="13">
    <location>
        <begin position="3"/>
        <end position="228"/>
    </location>
</feature>
<dbReference type="FunFam" id="3.40.50.720:FF:000065">
    <property type="entry name" value="UDP-glucuronic acid decarboxylase 1"/>
    <property type="match status" value="1"/>
</dbReference>
<evidence type="ECO:0000313" key="14">
    <source>
        <dbReference type="EMBL" id="KPK73592.1"/>
    </source>
</evidence>
<dbReference type="PANTHER" id="PTHR43078">
    <property type="entry name" value="UDP-GLUCURONIC ACID DECARBOXYLASE-RELATED"/>
    <property type="match status" value="1"/>
</dbReference>
<accession>A0A0S8GKQ4</accession>
<evidence type="ECO:0000256" key="10">
    <source>
        <dbReference type="ARBA" id="ARBA00023180"/>
    </source>
</evidence>
<evidence type="ECO:0000256" key="9">
    <source>
        <dbReference type="ARBA" id="ARBA00023136"/>
    </source>
</evidence>
<dbReference type="GO" id="GO:0033320">
    <property type="term" value="P:UDP-D-xylose biosynthetic process"/>
    <property type="evidence" value="ECO:0007669"/>
    <property type="project" value="UniProtKB-UniPathway"/>
</dbReference>
<proteinExistence type="predicted"/>
<evidence type="ECO:0000256" key="8">
    <source>
        <dbReference type="ARBA" id="ARBA00023034"/>
    </source>
</evidence>
<dbReference type="PANTHER" id="PTHR43078:SF6">
    <property type="entry name" value="UDP-GLUCURONIC ACID DECARBOXYLASE 1"/>
    <property type="match status" value="1"/>
</dbReference>
<keyword evidence="10" id="KW-0325">Glycoprotein</keyword>
<dbReference type="GO" id="GO:0048040">
    <property type="term" value="F:UDP-glucuronate decarboxylase activity"/>
    <property type="evidence" value="ECO:0007669"/>
    <property type="project" value="TreeGrafter"/>
</dbReference>
<dbReference type="InterPro" id="IPR044516">
    <property type="entry name" value="UXS-like"/>
</dbReference>
<dbReference type="InterPro" id="IPR036291">
    <property type="entry name" value="NAD(P)-bd_dom_sf"/>
</dbReference>
<dbReference type="GO" id="GO:0005737">
    <property type="term" value="C:cytoplasm"/>
    <property type="evidence" value="ECO:0007669"/>
    <property type="project" value="TreeGrafter"/>
</dbReference>
<evidence type="ECO:0000256" key="5">
    <source>
        <dbReference type="ARBA" id="ARBA00022968"/>
    </source>
</evidence>
<evidence type="ECO:0000256" key="2">
    <source>
        <dbReference type="ARBA" id="ARBA00004323"/>
    </source>
</evidence>
<dbReference type="GO" id="GO:0070403">
    <property type="term" value="F:NAD+ binding"/>
    <property type="evidence" value="ECO:0007669"/>
    <property type="project" value="InterPro"/>
</dbReference>
<evidence type="ECO:0000256" key="3">
    <source>
        <dbReference type="ARBA" id="ARBA00022692"/>
    </source>
</evidence>
<dbReference type="AlphaFoldDB" id="A0A0S8GKQ4"/>
<evidence type="ECO:0000256" key="6">
    <source>
        <dbReference type="ARBA" id="ARBA00022989"/>
    </source>
</evidence>
<dbReference type="Proteomes" id="UP000051096">
    <property type="component" value="Unassembled WGS sequence"/>
</dbReference>
<evidence type="ECO:0000256" key="1">
    <source>
        <dbReference type="ARBA" id="ARBA00001911"/>
    </source>
</evidence>
<evidence type="ECO:0000256" key="7">
    <source>
        <dbReference type="ARBA" id="ARBA00023027"/>
    </source>
</evidence>
<protein>
    <submittedName>
        <fullName evidence="14">NAD-dependent dehydratase</fullName>
    </submittedName>
</protein>
<dbReference type="UniPathway" id="UPA00796">
    <property type="reaction ID" value="UER00771"/>
</dbReference>
<dbReference type="InterPro" id="IPR001509">
    <property type="entry name" value="Epimerase_deHydtase"/>
</dbReference>
<organism evidence="14 15">
    <name type="scientific">candidate division WOR_3 bacterium SM23_60</name>
    <dbReference type="NCBI Taxonomy" id="1703780"/>
    <lineage>
        <taxon>Bacteria</taxon>
        <taxon>Bacteria division WOR-3</taxon>
    </lineage>
</organism>
<dbReference type="GO" id="GO:0042732">
    <property type="term" value="P:D-xylose metabolic process"/>
    <property type="evidence" value="ECO:0007669"/>
    <property type="project" value="InterPro"/>
</dbReference>
<keyword evidence="11" id="KW-0456">Lyase</keyword>
<dbReference type="SUPFAM" id="SSF51735">
    <property type="entry name" value="NAD(P)-binding Rossmann-fold domains"/>
    <property type="match status" value="1"/>
</dbReference>
<keyword evidence="7" id="KW-0520">NAD</keyword>
<dbReference type="EMBL" id="LJUO01000006">
    <property type="protein sequence ID" value="KPK73592.1"/>
    <property type="molecule type" value="Genomic_DNA"/>
</dbReference>
<comment type="cofactor">
    <cofactor evidence="1">
        <name>NAD(+)</name>
        <dbReference type="ChEBI" id="CHEBI:57540"/>
    </cofactor>
</comment>
<dbReference type="PATRIC" id="fig|1703780.3.peg.269"/>
<evidence type="ECO:0000256" key="12">
    <source>
        <dbReference type="ARBA" id="ARBA00037859"/>
    </source>
</evidence>
<keyword evidence="6" id="KW-1133">Transmembrane helix</keyword>
<comment type="subcellular location">
    <subcellularLocation>
        <location evidence="2">Golgi apparatus membrane</location>
        <topology evidence="2">Single-pass type II membrane protein</topology>
    </subcellularLocation>
    <subcellularLocation>
        <location evidence="12">Golgi apparatus</location>
        <location evidence="12">Golgi stack membrane</location>
    </subcellularLocation>
</comment>
<comment type="caution">
    <text evidence="14">The sequence shown here is derived from an EMBL/GenBank/DDBJ whole genome shotgun (WGS) entry which is preliminary data.</text>
</comment>
<name>A0A0S8GKQ4_UNCW3</name>
<evidence type="ECO:0000256" key="4">
    <source>
        <dbReference type="ARBA" id="ARBA00022793"/>
    </source>
</evidence>
<keyword evidence="3" id="KW-0812">Transmembrane</keyword>
<keyword evidence="8" id="KW-0333">Golgi apparatus</keyword>
<keyword evidence="9" id="KW-0472">Membrane</keyword>
<dbReference type="Gene3D" id="3.40.50.720">
    <property type="entry name" value="NAD(P)-binding Rossmann-like Domain"/>
    <property type="match status" value="1"/>
</dbReference>